<evidence type="ECO:0000256" key="1">
    <source>
        <dbReference type="SAM" id="Phobius"/>
    </source>
</evidence>
<comment type="caution">
    <text evidence="2">The sequence shown here is derived from an EMBL/GenBank/DDBJ whole genome shotgun (WGS) entry which is preliminary data.</text>
</comment>
<dbReference type="STRING" id="1184609.KILIM_022_00250"/>
<proteinExistence type="predicted"/>
<organism evidence="2 3">
    <name type="scientific">Kineosphaera limosa NBRC 100340</name>
    <dbReference type="NCBI Taxonomy" id="1184609"/>
    <lineage>
        <taxon>Bacteria</taxon>
        <taxon>Bacillati</taxon>
        <taxon>Actinomycetota</taxon>
        <taxon>Actinomycetes</taxon>
        <taxon>Micrococcales</taxon>
        <taxon>Dermatophilaceae</taxon>
        <taxon>Kineosphaera</taxon>
    </lineage>
</organism>
<protein>
    <recommendedName>
        <fullName evidence="4">SNARE associated Golgi protein</fullName>
    </recommendedName>
</protein>
<dbReference type="AlphaFoldDB" id="K6WNZ1"/>
<evidence type="ECO:0008006" key="4">
    <source>
        <dbReference type="Google" id="ProtNLM"/>
    </source>
</evidence>
<gene>
    <name evidence="2" type="ORF">KILIM_022_00250</name>
</gene>
<feature type="transmembrane region" description="Helical" evidence="1">
    <location>
        <begin position="126"/>
        <end position="146"/>
    </location>
</feature>
<keyword evidence="3" id="KW-1185">Reference proteome</keyword>
<feature type="transmembrane region" description="Helical" evidence="1">
    <location>
        <begin position="93"/>
        <end position="120"/>
    </location>
</feature>
<accession>K6WNZ1</accession>
<dbReference type="RefSeq" id="WP_006592073.1">
    <property type="nucleotide sequence ID" value="NZ_BAHD01000022.1"/>
</dbReference>
<sequence length="154" mass="17000">MVLLATFAVCVLSAIVPVVNAEVYLVGLRGVLSPESLWLTALAAGAGQAVGKLVWYAAGWRSMESAWVQRKLDVGTRRRDYDRWRHAFEARPLLSRVTFFASASLGLPPLLIVALLAGQLRLPLRWVFPMVLIGRTLRFAVVLGLADQLMTRLT</sequence>
<keyword evidence="1" id="KW-1133">Transmembrane helix</keyword>
<dbReference type="OrthoDB" id="3700600at2"/>
<keyword evidence="1" id="KW-0812">Transmembrane</keyword>
<evidence type="ECO:0000313" key="3">
    <source>
        <dbReference type="Proteomes" id="UP000008366"/>
    </source>
</evidence>
<dbReference type="eggNOG" id="COG1238">
    <property type="taxonomic scope" value="Bacteria"/>
</dbReference>
<evidence type="ECO:0000313" key="2">
    <source>
        <dbReference type="EMBL" id="GAB95541.1"/>
    </source>
</evidence>
<dbReference type="EMBL" id="BAHD01000022">
    <property type="protein sequence ID" value="GAB95541.1"/>
    <property type="molecule type" value="Genomic_DNA"/>
</dbReference>
<feature type="transmembrane region" description="Helical" evidence="1">
    <location>
        <begin position="37"/>
        <end position="58"/>
    </location>
</feature>
<keyword evidence="1" id="KW-0472">Membrane</keyword>
<dbReference type="Proteomes" id="UP000008366">
    <property type="component" value="Unassembled WGS sequence"/>
</dbReference>
<name>K6WNZ1_9MICO</name>
<reference evidence="2 3" key="1">
    <citation type="submission" date="2012-08" db="EMBL/GenBank/DDBJ databases">
        <title>Whole genome shotgun sequence of Kineosphaera limosa NBRC 100340.</title>
        <authorList>
            <person name="Yoshida I."/>
            <person name="Isaki S."/>
            <person name="Hosoyama A."/>
            <person name="Tsuchikane K."/>
            <person name="Katsumata H."/>
            <person name="Ando Y."/>
            <person name="Ohji S."/>
            <person name="Hamada M."/>
            <person name="Tamura T."/>
            <person name="Yamazoe A."/>
            <person name="Yamazaki S."/>
            <person name="Fujita N."/>
        </authorList>
    </citation>
    <scope>NUCLEOTIDE SEQUENCE [LARGE SCALE GENOMIC DNA]</scope>
    <source>
        <strain evidence="2 3">NBRC 100340</strain>
    </source>
</reference>